<evidence type="ECO:0000313" key="10">
    <source>
        <dbReference type="Proteomes" id="UP001164746"/>
    </source>
</evidence>
<dbReference type="InterPro" id="IPR013201">
    <property type="entry name" value="Prot_inhib_I29"/>
</dbReference>
<dbReference type="EMBL" id="CP111016">
    <property type="protein sequence ID" value="WAR04531.1"/>
    <property type="molecule type" value="Genomic_DNA"/>
</dbReference>
<dbReference type="InterPro" id="IPR025660">
    <property type="entry name" value="Pept_his_AS"/>
</dbReference>
<gene>
    <name evidence="9" type="ORF">MAR_019900</name>
</gene>
<dbReference type="InterPro" id="IPR038765">
    <property type="entry name" value="Papain-like_cys_pep_sf"/>
</dbReference>
<protein>
    <submittedName>
        <fullName evidence="9">CATL-like protein</fullName>
    </submittedName>
</protein>
<dbReference type="PROSITE" id="PS00139">
    <property type="entry name" value="THIOL_PROTEASE_CYS"/>
    <property type="match status" value="1"/>
</dbReference>
<dbReference type="SUPFAM" id="SSF54001">
    <property type="entry name" value="Cysteine proteinases"/>
    <property type="match status" value="1"/>
</dbReference>
<keyword evidence="4" id="KW-0788">Thiol protease</keyword>
<keyword evidence="2" id="KW-0645">Protease</keyword>
<keyword evidence="3" id="KW-0378">Hydrolase</keyword>
<name>A0ABY7E7J0_MYAAR</name>
<dbReference type="SMART" id="SM00645">
    <property type="entry name" value="Pept_C1"/>
    <property type="match status" value="1"/>
</dbReference>
<dbReference type="InterPro" id="IPR000668">
    <property type="entry name" value="Peptidase_C1A_C"/>
</dbReference>
<proteinExistence type="inferred from homology"/>
<evidence type="ECO:0000256" key="3">
    <source>
        <dbReference type="ARBA" id="ARBA00022801"/>
    </source>
</evidence>
<dbReference type="Pfam" id="PF08246">
    <property type="entry name" value="Inhibitor_I29"/>
    <property type="match status" value="1"/>
</dbReference>
<dbReference type="SMART" id="SM00848">
    <property type="entry name" value="Inhibitor_I29"/>
    <property type="match status" value="1"/>
</dbReference>
<evidence type="ECO:0000256" key="2">
    <source>
        <dbReference type="ARBA" id="ARBA00022670"/>
    </source>
</evidence>
<comment type="similarity">
    <text evidence="1">Belongs to the peptidase C1 family.</text>
</comment>
<evidence type="ECO:0000256" key="1">
    <source>
        <dbReference type="ARBA" id="ARBA00008455"/>
    </source>
</evidence>
<keyword evidence="10" id="KW-1185">Reference proteome</keyword>
<evidence type="ECO:0000256" key="6">
    <source>
        <dbReference type="ARBA" id="ARBA00023157"/>
    </source>
</evidence>
<dbReference type="InterPro" id="IPR000169">
    <property type="entry name" value="Pept_cys_AS"/>
</dbReference>
<evidence type="ECO:0000256" key="5">
    <source>
        <dbReference type="ARBA" id="ARBA00023145"/>
    </source>
</evidence>
<keyword evidence="5" id="KW-0865">Zymogen</keyword>
<keyword evidence="6" id="KW-1015">Disulfide bond</keyword>
<dbReference type="Proteomes" id="UP001164746">
    <property type="component" value="Chromosome 5"/>
</dbReference>
<accession>A0ABY7E7J0</accession>
<organism evidence="9 10">
    <name type="scientific">Mya arenaria</name>
    <name type="common">Soft-shell clam</name>
    <dbReference type="NCBI Taxonomy" id="6604"/>
    <lineage>
        <taxon>Eukaryota</taxon>
        <taxon>Metazoa</taxon>
        <taxon>Spiralia</taxon>
        <taxon>Lophotrochozoa</taxon>
        <taxon>Mollusca</taxon>
        <taxon>Bivalvia</taxon>
        <taxon>Autobranchia</taxon>
        <taxon>Heteroconchia</taxon>
        <taxon>Euheterodonta</taxon>
        <taxon>Imparidentia</taxon>
        <taxon>Neoheterodontei</taxon>
        <taxon>Myida</taxon>
        <taxon>Myoidea</taxon>
        <taxon>Myidae</taxon>
        <taxon>Mya</taxon>
    </lineage>
</organism>
<evidence type="ECO:0000259" key="8">
    <source>
        <dbReference type="SMART" id="SM00848"/>
    </source>
</evidence>
<dbReference type="PANTHER" id="PTHR12411">
    <property type="entry name" value="CYSTEINE PROTEASE FAMILY C1-RELATED"/>
    <property type="match status" value="1"/>
</dbReference>
<dbReference type="PROSITE" id="PS00639">
    <property type="entry name" value="THIOL_PROTEASE_HIS"/>
    <property type="match status" value="1"/>
</dbReference>
<evidence type="ECO:0000259" key="7">
    <source>
        <dbReference type="SMART" id="SM00645"/>
    </source>
</evidence>
<dbReference type="InterPro" id="IPR013128">
    <property type="entry name" value="Peptidase_C1A"/>
</dbReference>
<feature type="domain" description="Cathepsin propeptide inhibitor" evidence="8">
    <location>
        <begin position="55"/>
        <end position="101"/>
    </location>
</feature>
<evidence type="ECO:0000256" key="4">
    <source>
        <dbReference type="ARBA" id="ARBA00022807"/>
    </source>
</evidence>
<sequence length="348" mass="39344">MYFENFISCQKAYSTMDLKRLWCHHSRVTTLMVFAVLCPCLAADEGYGLADVQGWKSFKLQFSIWKDNLQLIFMHNEKADQGAHSFWLKPNHFADMTDDEFTNSMLGLSTEIKFNLTSLASSQGQLGSLPDEIDWRSKNYVTPVKNQRHCGSCYSFSATGALEGQHFRKTGKLVSLSEQNIIDCTYHNKYKNNGCHGGLMDRAFQYVIDNGGIDTDASYPYQAEVHNCRFNKSTIGARAYGYHDIRPRGSEEALQQAVARVGPVSVGIDAHNMFFKYYSHGVFEFQFCSSRHLNHGVLVVGYGTDSGQDYWLVKNSWSMAWGMKGYAKMARNRNNMCGIASLASYPLV</sequence>
<evidence type="ECO:0000313" key="9">
    <source>
        <dbReference type="EMBL" id="WAR04531.1"/>
    </source>
</evidence>
<dbReference type="CDD" id="cd02248">
    <property type="entry name" value="Peptidase_C1A"/>
    <property type="match status" value="1"/>
</dbReference>
<dbReference type="PRINTS" id="PR00705">
    <property type="entry name" value="PAPAIN"/>
</dbReference>
<dbReference type="Pfam" id="PF00112">
    <property type="entry name" value="Peptidase_C1"/>
    <property type="match status" value="1"/>
</dbReference>
<feature type="domain" description="Peptidase C1A papain C-terminal" evidence="7">
    <location>
        <begin position="129"/>
        <end position="347"/>
    </location>
</feature>
<dbReference type="InterPro" id="IPR039417">
    <property type="entry name" value="Peptidase_C1A_papain-like"/>
</dbReference>
<reference evidence="9" key="1">
    <citation type="submission" date="2022-11" db="EMBL/GenBank/DDBJ databases">
        <title>Centuries of genome instability and evolution in soft-shell clam transmissible cancer (bioRxiv).</title>
        <authorList>
            <person name="Hart S.F.M."/>
            <person name="Yonemitsu M.A."/>
            <person name="Giersch R.M."/>
            <person name="Beal B.F."/>
            <person name="Arriagada G."/>
            <person name="Davis B.W."/>
            <person name="Ostrander E.A."/>
            <person name="Goff S.P."/>
            <person name="Metzger M.J."/>
        </authorList>
    </citation>
    <scope>NUCLEOTIDE SEQUENCE</scope>
    <source>
        <strain evidence="9">MELC-2E11</strain>
        <tissue evidence="9">Siphon/mantle</tissue>
    </source>
</reference>
<dbReference type="Gene3D" id="3.90.70.10">
    <property type="entry name" value="Cysteine proteinases"/>
    <property type="match status" value="1"/>
</dbReference>